<evidence type="ECO:0000313" key="3">
    <source>
        <dbReference type="RefSeq" id="XP_030371385.1"/>
    </source>
</evidence>
<feature type="coiled-coil region" evidence="1">
    <location>
        <begin position="117"/>
        <end position="144"/>
    </location>
</feature>
<keyword evidence="1" id="KW-0175">Coiled coil</keyword>
<dbReference type="Proteomes" id="UP000504634">
    <property type="component" value="Unplaced"/>
</dbReference>
<dbReference type="AlphaFoldDB" id="A0A6J2T7Y8"/>
<dbReference type="OrthoDB" id="7817868at2759"/>
<organism evidence="2 3">
    <name type="scientific">Drosophila lebanonensis</name>
    <name type="common">Fruit fly</name>
    <name type="synonym">Scaptodrosophila lebanonensis</name>
    <dbReference type="NCBI Taxonomy" id="7225"/>
    <lineage>
        <taxon>Eukaryota</taxon>
        <taxon>Metazoa</taxon>
        <taxon>Ecdysozoa</taxon>
        <taxon>Arthropoda</taxon>
        <taxon>Hexapoda</taxon>
        <taxon>Insecta</taxon>
        <taxon>Pterygota</taxon>
        <taxon>Neoptera</taxon>
        <taxon>Endopterygota</taxon>
        <taxon>Diptera</taxon>
        <taxon>Brachycera</taxon>
        <taxon>Muscomorpha</taxon>
        <taxon>Ephydroidea</taxon>
        <taxon>Drosophilidae</taxon>
        <taxon>Scaptodrosophila</taxon>
    </lineage>
</organism>
<reference evidence="3" key="1">
    <citation type="submission" date="2025-08" db="UniProtKB">
        <authorList>
            <consortium name="RefSeq"/>
        </authorList>
    </citation>
    <scope>IDENTIFICATION</scope>
    <source>
        <strain evidence="3">11010-0011.00</strain>
        <tissue evidence="3">Whole body</tissue>
    </source>
</reference>
<evidence type="ECO:0000256" key="1">
    <source>
        <dbReference type="SAM" id="Coils"/>
    </source>
</evidence>
<evidence type="ECO:0000313" key="2">
    <source>
        <dbReference type="Proteomes" id="UP000504634"/>
    </source>
</evidence>
<name>A0A6J2T7Y8_DROLE</name>
<protein>
    <submittedName>
        <fullName evidence="3">Uncharacterized protein LOC115621773</fullName>
    </submittedName>
</protein>
<proteinExistence type="predicted"/>
<accession>A0A6J2T7Y8</accession>
<keyword evidence="2" id="KW-1185">Reference proteome</keyword>
<gene>
    <name evidence="3" type="primary">LOC115621773</name>
</gene>
<sequence>MNFTRVVVFVNDNKKSTGTVSEGLAEKEGRFGYGGELHLLDRTSLRLLCCQNASKPHVLLAKKLHFDSLVSSGAIDNTQTELSGLLHWMFTNQRDGLLLRLTPNRNCNFMFLMNALAVQVTEKLEELRLKLERGQVRYRQLVEEQTLPRCGCASRLETQFNFSHTGELFSWFVNEYRLRAGLATGHELVEVEYHVEQKEKNLKFCVKFGVVFVAMSDLGLEGLCALRSYFSNDVITAALARTALAKYLRHVTEDADRKPVVVLLLCHVLTTGAKIDAANVQLLGLAHLAYRQDKPGLEREESVRTATLASDHLPAYTSSMAPLTELNQLKHLEEENNANIITLQQCLEHCVQESHIMRSFIASNSIFQHCELDGDIQTVQTSLERCVQHAQLLELCRNKFEECFSNNVEMSRLMASPVLSQIIAKSFNSANRSNKLI</sequence>
<dbReference type="RefSeq" id="XP_030371385.1">
    <property type="nucleotide sequence ID" value="XM_030515525.1"/>
</dbReference>
<dbReference type="GeneID" id="115621773"/>